<dbReference type="Proteomes" id="UP000735874">
    <property type="component" value="Unassembled WGS sequence"/>
</dbReference>
<keyword evidence="2" id="KW-0548">Nucleotidyltransferase</keyword>
<sequence length="445" mass="50285">MRTNKLYVNLDKCVFGEEEIPFLGCFIGKRGLRADPAKVKAIVEWPVPKNQKNLRKWLGLANYLHKYSANYADMARPLSNLLKKDAPWCWEAGHDEAFQAVKESLLRAPILALPGPDRPFSVVCDASDFAIGCALLQADADGCERVIAFEFRQLKAAEKNYPVHDKELLAMKYALVKFTVHLLGSKPFVIYTDHASLRTATQSPHLSQRMARWLSFFARYNFEVKYKPGRLNVVADALSRRPDYELAHVTTVTSSVFDLIRAAYAHDMCVALLRALGSEELKNSDKELSRRLRASLNRYTLDGGLLYYSTDPEDAPRVVVPHDEDLKYRILYEVHDTPVGGHLGREKTYGSVSTMYWWPKLYKWVGTYVRTCETCQRTKSSPHAAVPLASLPVPTGCWQSISMDFVFGLPKDKAGNTDIVVFVDRLSKMAHLAVVPDARVQLCCF</sequence>
<feature type="domain" description="Reverse transcriptase RNase H-like" evidence="7">
    <location>
        <begin position="116"/>
        <end position="220"/>
    </location>
</feature>
<dbReference type="Gene3D" id="3.30.420.10">
    <property type="entry name" value="Ribonuclease H-like superfamily/Ribonuclease H"/>
    <property type="match status" value="1"/>
</dbReference>
<protein>
    <recommendedName>
        <fullName evidence="11">Integrase zinc-binding domain-containing protein</fullName>
    </recommendedName>
</protein>
<keyword evidence="5" id="KW-0378">Hydrolase</keyword>
<proteinExistence type="predicted"/>
<evidence type="ECO:0008006" key="11">
    <source>
        <dbReference type="Google" id="ProtNLM"/>
    </source>
</evidence>
<dbReference type="InterPro" id="IPR041588">
    <property type="entry name" value="Integrase_H2C2"/>
</dbReference>
<dbReference type="InterPro" id="IPR043502">
    <property type="entry name" value="DNA/RNA_pol_sf"/>
</dbReference>
<gene>
    <name evidence="9" type="ORF">PC113_g21188</name>
</gene>
<dbReference type="PANTHER" id="PTHR37984">
    <property type="entry name" value="PROTEIN CBG26694"/>
    <property type="match status" value="1"/>
</dbReference>
<dbReference type="CDD" id="cd09274">
    <property type="entry name" value="RNase_HI_RT_Ty3"/>
    <property type="match status" value="1"/>
</dbReference>
<dbReference type="PANTHER" id="PTHR37984:SF5">
    <property type="entry name" value="PROTEIN NYNRIN-LIKE"/>
    <property type="match status" value="1"/>
</dbReference>
<keyword evidence="4" id="KW-0255">Endonuclease</keyword>
<dbReference type="GO" id="GO:0016787">
    <property type="term" value="F:hydrolase activity"/>
    <property type="evidence" value="ECO:0007669"/>
    <property type="project" value="UniProtKB-KW"/>
</dbReference>
<dbReference type="InterPro" id="IPR043128">
    <property type="entry name" value="Rev_trsase/Diguanyl_cyclase"/>
</dbReference>
<dbReference type="VEuPathDB" id="FungiDB:PC110_g20731"/>
<evidence type="ECO:0000313" key="10">
    <source>
        <dbReference type="Proteomes" id="UP000735874"/>
    </source>
</evidence>
<accession>A0A8T0YJU0</accession>
<dbReference type="Gene3D" id="3.30.70.270">
    <property type="match status" value="1"/>
</dbReference>
<dbReference type="GO" id="GO:0004519">
    <property type="term" value="F:endonuclease activity"/>
    <property type="evidence" value="ECO:0007669"/>
    <property type="project" value="UniProtKB-KW"/>
</dbReference>
<evidence type="ECO:0000259" key="7">
    <source>
        <dbReference type="Pfam" id="PF17917"/>
    </source>
</evidence>
<dbReference type="Pfam" id="PF17917">
    <property type="entry name" value="RT_RNaseH"/>
    <property type="match status" value="1"/>
</dbReference>
<keyword evidence="1" id="KW-0808">Transferase</keyword>
<keyword evidence="3" id="KW-0540">Nuclease</keyword>
<keyword evidence="6" id="KW-0695">RNA-directed DNA polymerase</keyword>
<comment type="caution">
    <text evidence="9">The sequence shown here is derived from an EMBL/GenBank/DDBJ whole genome shotgun (WGS) entry which is preliminary data.</text>
</comment>
<dbReference type="FunFam" id="1.10.340.70:FF:000001">
    <property type="entry name" value="Retrovirus-related Pol polyprotein from transposon gypsy-like Protein"/>
    <property type="match status" value="1"/>
</dbReference>
<evidence type="ECO:0000259" key="8">
    <source>
        <dbReference type="Pfam" id="PF17921"/>
    </source>
</evidence>
<evidence type="ECO:0000313" key="9">
    <source>
        <dbReference type="EMBL" id="KAG2830010.1"/>
    </source>
</evidence>
<dbReference type="FunFam" id="3.30.70.270:FF:000026">
    <property type="entry name" value="Transposon Ty3-G Gag-Pol polyprotein"/>
    <property type="match status" value="1"/>
</dbReference>
<evidence type="ECO:0000256" key="1">
    <source>
        <dbReference type="ARBA" id="ARBA00022679"/>
    </source>
</evidence>
<organism evidence="9 10">
    <name type="scientific">Phytophthora cactorum</name>
    <dbReference type="NCBI Taxonomy" id="29920"/>
    <lineage>
        <taxon>Eukaryota</taxon>
        <taxon>Sar</taxon>
        <taxon>Stramenopiles</taxon>
        <taxon>Oomycota</taxon>
        <taxon>Peronosporomycetes</taxon>
        <taxon>Peronosporales</taxon>
        <taxon>Peronosporaceae</taxon>
        <taxon>Phytophthora</taxon>
    </lineage>
</organism>
<dbReference type="EMBL" id="RCMG01001332">
    <property type="protein sequence ID" value="KAG2830010.1"/>
    <property type="molecule type" value="Genomic_DNA"/>
</dbReference>
<dbReference type="InterPro" id="IPR050951">
    <property type="entry name" value="Retrovirus_Pol_polyprotein"/>
</dbReference>
<evidence type="ECO:0000256" key="6">
    <source>
        <dbReference type="ARBA" id="ARBA00022918"/>
    </source>
</evidence>
<evidence type="ECO:0000256" key="4">
    <source>
        <dbReference type="ARBA" id="ARBA00022759"/>
    </source>
</evidence>
<evidence type="ECO:0000256" key="5">
    <source>
        <dbReference type="ARBA" id="ARBA00022801"/>
    </source>
</evidence>
<evidence type="ECO:0000256" key="3">
    <source>
        <dbReference type="ARBA" id="ARBA00022722"/>
    </source>
</evidence>
<dbReference type="GO" id="GO:0003964">
    <property type="term" value="F:RNA-directed DNA polymerase activity"/>
    <property type="evidence" value="ECO:0007669"/>
    <property type="project" value="UniProtKB-KW"/>
</dbReference>
<dbReference type="Gene3D" id="1.10.340.70">
    <property type="match status" value="1"/>
</dbReference>
<dbReference type="SUPFAM" id="SSF56672">
    <property type="entry name" value="DNA/RNA polymerases"/>
    <property type="match status" value="1"/>
</dbReference>
<reference evidence="9" key="1">
    <citation type="submission" date="2018-10" db="EMBL/GenBank/DDBJ databases">
        <title>Effector identification in a new, highly contiguous assembly of the strawberry crown rot pathogen Phytophthora cactorum.</title>
        <authorList>
            <person name="Armitage A.D."/>
            <person name="Nellist C.F."/>
            <person name="Bates H."/>
            <person name="Vickerstaff R.J."/>
            <person name="Harrison R.J."/>
        </authorList>
    </citation>
    <scope>NUCLEOTIDE SEQUENCE</scope>
    <source>
        <strain evidence="9">15-7</strain>
    </source>
</reference>
<name>A0A8T0YJU0_9STRA</name>
<dbReference type="AlphaFoldDB" id="A0A8T0YJU0"/>
<dbReference type="Pfam" id="PF17921">
    <property type="entry name" value="Integrase_H2C2"/>
    <property type="match status" value="1"/>
</dbReference>
<dbReference type="InterPro" id="IPR041373">
    <property type="entry name" value="RT_RNaseH"/>
</dbReference>
<evidence type="ECO:0000256" key="2">
    <source>
        <dbReference type="ARBA" id="ARBA00022695"/>
    </source>
</evidence>
<dbReference type="GO" id="GO:0003676">
    <property type="term" value="F:nucleic acid binding"/>
    <property type="evidence" value="ECO:0007669"/>
    <property type="project" value="InterPro"/>
</dbReference>
<feature type="domain" description="Integrase zinc-binding" evidence="8">
    <location>
        <begin position="323"/>
        <end position="380"/>
    </location>
</feature>
<dbReference type="InterPro" id="IPR036397">
    <property type="entry name" value="RNaseH_sf"/>
</dbReference>